<reference evidence="2" key="3">
    <citation type="journal article" date="2004" name="Glycoconj. J.">
        <title>Genetic organization of chromosomal S-layer glycan biosynthesis loci of Bacillaceae.</title>
        <authorList>
            <person name="Novotny R."/>
            <person name="Pfoestl A."/>
            <person name="Messner P."/>
            <person name="Schaffer C."/>
        </authorList>
    </citation>
    <scope>NUCLEOTIDE SEQUENCE</scope>
    <source>
        <strain evidence="2">L420-91T</strain>
    </source>
</reference>
<dbReference type="CDD" id="cd00090">
    <property type="entry name" value="HTH_ARSR"/>
    <property type="match status" value="1"/>
</dbReference>
<dbReference type="Gene3D" id="1.10.10.10">
    <property type="entry name" value="Winged helix-like DNA-binding domain superfamily/Winged helix DNA-binding domain"/>
    <property type="match status" value="1"/>
</dbReference>
<protein>
    <submittedName>
        <fullName evidence="2">Putative transcriptional regulator</fullName>
    </submittedName>
</protein>
<evidence type="ECO:0000313" key="2">
    <source>
        <dbReference type="EMBL" id="AAS55710.1"/>
    </source>
</evidence>
<gene>
    <name evidence="2" type="primary">wscC</name>
</gene>
<reference evidence="2" key="4">
    <citation type="journal article" date="2008" name="Carbohydr. Res.">
        <title>S-layer nanoglycobiology of bacteria.</title>
        <authorList>
            <person name="Messner P."/>
            <person name="Steiner K."/>
            <person name="Zarschler K."/>
            <person name="Schaffer C."/>
        </authorList>
    </citation>
    <scope>NUCLEOTIDE SEQUENCE</scope>
    <source>
        <strain evidence="2">L420-91T</strain>
    </source>
</reference>
<reference evidence="2" key="1">
    <citation type="journal article" date="2001" name="J. Biol. Chem.">
        <title>Identification of two GDP-6-deoxy-D-lyxo-4-hexulose reductases synthesizing GDP-D-rhamnose in Aneurinibacillus thermoaerophilus L420-91T.</title>
        <authorList>
            <person name="Kneidinger B."/>
            <person name="Graninger M."/>
            <person name="Adam G."/>
            <person name="Puchberger M."/>
            <person name="Kosma P."/>
            <person name="Zayni S."/>
            <person name="Messner P."/>
        </authorList>
    </citation>
    <scope>NUCLEOTIDE SEQUENCE</scope>
    <source>
        <strain evidence="2">L420-91T</strain>
    </source>
</reference>
<dbReference type="AlphaFoldDB" id="Q6T1X8"/>
<dbReference type="InterPro" id="IPR036390">
    <property type="entry name" value="WH_DNA-bd_sf"/>
</dbReference>
<dbReference type="EMBL" id="AY442352">
    <property type="protein sequence ID" value="AAS55710.1"/>
    <property type="molecule type" value="Genomic_DNA"/>
</dbReference>
<dbReference type="InterPro" id="IPR036388">
    <property type="entry name" value="WH-like_DNA-bd_sf"/>
</dbReference>
<dbReference type="GO" id="GO:0003677">
    <property type="term" value="F:DNA binding"/>
    <property type="evidence" value="ECO:0007669"/>
    <property type="project" value="UniProtKB-KW"/>
</dbReference>
<reference evidence="2" key="2">
    <citation type="journal article" date="2004" name="Glycobiology">
        <title>Surface-layer glycoproteins: an example for the diversity of bacterial glycosylation with promising impacts on nanobiotechnology.</title>
        <authorList>
            <person name="Schaffer C."/>
            <person name="Messner P."/>
        </authorList>
    </citation>
    <scope>NUCLEOTIDE SEQUENCE</scope>
    <source>
        <strain evidence="2">L420-91T</strain>
    </source>
</reference>
<organism evidence="2">
    <name type="scientific">Aneurinibacillus thermoaerophilus</name>
    <dbReference type="NCBI Taxonomy" id="143495"/>
    <lineage>
        <taxon>Bacteria</taxon>
        <taxon>Bacillati</taxon>
        <taxon>Bacillota</taxon>
        <taxon>Bacilli</taxon>
        <taxon>Bacillales</taxon>
        <taxon>Paenibacillaceae</taxon>
        <taxon>Aneurinibacillus group</taxon>
        <taxon>Aneurinibacillus</taxon>
    </lineage>
</organism>
<accession>Q6T1X8</accession>
<proteinExistence type="predicted"/>
<dbReference type="InterPro" id="IPR011991">
    <property type="entry name" value="ArsR-like_HTH"/>
</dbReference>
<sequence length="188" mass="21249">MFAGCSGVKKLLDYLITSKTRIKLLLKFFLNAEARGYLRSLAEEFGESTNAVRVELNRLTEAGLLEAESEGRTKVYRANRGHALFEDLHNIVKKYIGIDQLIEEVLRKLGNVELALITGDYAKGIDSGIIDLVIVGGVDKGYLQVLVEKAEELIRRKIRILILNRQGFEKLKGKFEEENALVVWNQLK</sequence>
<dbReference type="SUPFAM" id="SSF46785">
    <property type="entry name" value="Winged helix' DNA-binding domain"/>
    <property type="match status" value="1"/>
</dbReference>
<keyword evidence="1" id="KW-0238">DNA-binding</keyword>
<name>Q6T1X8_ANETH</name>
<evidence type="ECO:0000256" key="1">
    <source>
        <dbReference type="ARBA" id="ARBA00023125"/>
    </source>
</evidence>